<reference evidence="4 5" key="1">
    <citation type="journal article" date="2019" name="Int. J. Syst. Evol. Microbiol.">
        <title>The Global Catalogue of Microorganisms (GCM) 10K type strain sequencing project: providing services to taxonomists for standard genome sequencing and annotation.</title>
        <authorList>
            <consortium name="The Broad Institute Genomics Platform"/>
            <consortium name="The Broad Institute Genome Sequencing Center for Infectious Disease"/>
            <person name="Wu L."/>
            <person name="Ma J."/>
        </authorList>
    </citation>
    <scope>NUCLEOTIDE SEQUENCE [LARGE SCALE GENOMIC DNA]</scope>
    <source>
        <strain evidence="4 5">JCM 6921</strain>
    </source>
</reference>
<dbReference type="Proteomes" id="UP001500058">
    <property type="component" value="Unassembled WGS sequence"/>
</dbReference>
<dbReference type="InterPro" id="IPR003542">
    <property type="entry name" value="Enbac_synth_compD-like"/>
</dbReference>
<dbReference type="InterPro" id="IPR037143">
    <property type="entry name" value="4-PPantetheinyl_Trfase_dom_sf"/>
</dbReference>
<dbReference type="Pfam" id="PF01648">
    <property type="entry name" value="ACPS"/>
    <property type="match status" value="1"/>
</dbReference>
<accession>A0ABN3IBQ2</accession>
<dbReference type="PANTHER" id="PTHR38096:SF1">
    <property type="entry name" value="ENTEROBACTIN SYNTHASE COMPONENT D"/>
    <property type="match status" value="1"/>
</dbReference>
<dbReference type="PANTHER" id="PTHR38096">
    <property type="entry name" value="ENTEROBACTIN SYNTHASE COMPONENT D"/>
    <property type="match status" value="1"/>
</dbReference>
<dbReference type="EMBL" id="BAAATJ010000010">
    <property type="protein sequence ID" value="GAA2398619.1"/>
    <property type="molecule type" value="Genomic_DNA"/>
</dbReference>
<sequence>MIRPILPARVAVAETFADVPCRLLPEERAALGDVAEGRRREFATVRHCARRAMGGLGLPPLPLPPGAGGAPRWPDGVVGSMTHCRGYRAAAVARREDARAVGIDAEPHRPLREGVLERISLPGERERLAGLERSAEVCWDLLLFCAKEAVYKAWYPLTGVRLAFGDVEVLLAARTGTFRAHVVGDGARGVAGPVAFGGRWTVSGDLAAAAVVVPPEPSF</sequence>
<feature type="domain" description="4'-phosphopantetheinyl transferase N-terminal" evidence="3">
    <location>
        <begin position="27"/>
        <end position="93"/>
    </location>
</feature>
<dbReference type="Pfam" id="PF17837">
    <property type="entry name" value="4PPT_N"/>
    <property type="match status" value="1"/>
</dbReference>
<gene>
    <name evidence="4" type="ORF">GCM10010420_26040</name>
</gene>
<evidence type="ECO:0000259" key="3">
    <source>
        <dbReference type="Pfam" id="PF17837"/>
    </source>
</evidence>
<dbReference type="SUPFAM" id="SSF56214">
    <property type="entry name" value="4'-phosphopantetheinyl transferase"/>
    <property type="match status" value="1"/>
</dbReference>
<dbReference type="GO" id="GO:0016740">
    <property type="term" value="F:transferase activity"/>
    <property type="evidence" value="ECO:0007669"/>
    <property type="project" value="UniProtKB-KW"/>
</dbReference>
<proteinExistence type="predicted"/>
<comment type="caution">
    <text evidence="4">The sequence shown here is derived from an EMBL/GenBank/DDBJ whole genome shotgun (WGS) entry which is preliminary data.</text>
</comment>
<dbReference type="InterPro" id="IPR041354">
    <property type="entry name" value="4PPT_N"/>
</dbReference>
<evidence type="ECO:0000256" key="1">
    <source>
        <dbReference type="ARBA" id="ARBA00022679"/>
    </source>
</evidence>
<organism evidence="4 5">
    <name type="scientific">Streptomyces glaucosporus</name>
    <dbReference type="NCBI Taxonomy" id="284044"/>
    <lineage>
        <taxon>Bacteria</taxon>
        <taxon>Bacillati</taxon>
        <taxon>Actinomycetota</taxon>
        <taxon>Actinomycetes</taxon>
        <taxon>Kitasatosporales</taxon>
        <taxon>Streptomycetaceae</taxon>
        <taxon>Streptomyces</taxon>
    </lineage>
</organism>
<dbReference type="Gene3D" id="3.90.470.20">
    <property type="entry name" value="4'-phosphopantetheinyl transferase domain"/>
    <property type="match status" value="1"/>
</dbReference>
<keyword evidence="5" id="KW-1185">Reference proteome</keyword>
<evidence type="ECO:0000313" key="4">
    <source>
        <dbReference type="EMBL" id="GAA2398619.1"/>
    </source>
</evidence>
<evidence type="ECO:0000259" key="2">
    <source>
        <dbReference type="Pfam" id="PF01648"/>
    </source>
</evidence>
<keyword evidence="1 4" id="KW-0808">Transferase</keyword>
<dbReference type="PRINTS" id="PR01399">
    <property type="entry name" value="ENTSNTHTASED"/>
</dbReference>
<evidence type="ECO:0000313" key="5">
    <source>
        <dbReference type="Proteomes" id="UP001500058"/>
    </source>
</evidence>
<feature type="domain" description="4'-phosphopantetheinyl transferase" evidence="2">
    <location>
        <begin position="100"/>
        <end position="174"/>
    </location>
</feature>
<name>A0ABN3IBQ2_9ACTN</name>
<dbReference type="InterPro" id="IPR008278">
    <property type="entry name" value="4-PPantetheinyl_Trfase_dom"/>
</dbReference>
<dbReference type="RefSeq" id="WP_344631123.1">
    <property type="nucleotide sequence ID" value="NZ_BAAATJ010000010.1"/>
</dbReference>
<protein>
    <submittedName>
        <fullName evidence="4">4'-phosphopantetheinyl transferase</fullName>
    </submittedName>
</protein>